<dbReference type="InterPro" id="IPR016047">
    <property type="entry name" value="M23ase_b-sheet_dom"/>
</dbReference>
<dbReference type="InterPro" id="IPR018392">
    <property type="entry name" value="LysM"/>
</dbReference>
<evidence type="ECO:0000256" key="2">
    <source>
        <dbReference type="SAM" id="MobiDB-lite"/>
    </source>
</evidence>
<gene>
    <name evidence="4" type="ORF">GH266_01995</name>
</gene>
<dbReference type="PANTHER" id="PTHR21666:SF263">
    <property type="entry name" value="MUREIN HYDROLASE ACTIVATOR NLPD"/>
    <property type="match status" value="1"/>
</dbReference>
<dbReference type="GO" id="GO:0004222">
    <property type="term" value="F:metalloendopeptidase activity"/>
    <property type="evidence" value="ECO:0007669"/>
    <property type="project" value="TreeGrafter"/>
</dbReference>
<dbReference type="Gene3D" id="2.70.70.10">
    <property type="entry name" value="Glucose Permease (Domain IIA)"/>
    <property type="match status" value="1"/>
</dbReference>
<dbReference type="SUPFAM" id="SSF51261">
    <property type="entry name" value="Duplicated hybrid motif"/>
    <property type="match status" value="1"/>
</dbReference>
<accession>A0A857CDU3</accession>
<dbReference type="Proteomes" id="UP000435648">
    <property type="component" value="Chromosome"/>
</dbReference>
<reference evidence="4 5" key="1">
    <citation type="submission" date="2019-12" db="EMBL/GenBank/DDBJ databases">
        <title>The genome of Stappia indica PHM037.</title>
        <authorList>
            <person name="Kacar D."/>
            <person name="Galan B."/>
            <person name="Canedo L."/>
            <person name="Rodriguez P."/>
            <person name="de la Calle F."/>
            <person name="Garcia J.L."/>
        </authorList>
    </citation>
    <scope>NUCLEOTIDE SEQUENCE [LARGE SCALE GENOMIC DNA]</scope>
    <source>
        <strain evidence="4 5">PHM037</strain>
    </source>
</reference>
<feature type="compositionally biased region" description="Polar residues" evidence="2">
    <location>
        <begin position="66"/>
        <end position="80"/>
    </location>
</feature>
<evidence type="ECO:0000313" key="4">
    <source>
        <dbReference type="EMBL" id="QGZ37190.1"/>
    </source>
</evidence>
<dbReference type="CDD" id="cd00118">
    <property type="entry name" value="LysM"/>
    <property type="match status" value="1"/>
</dbReference>
<comment type="similarity">
    <text evidence="1">Belongs to the E.coli NlpD/Haemophilus LppB family.</text>
</comment>
<feature type="region of interest" description="Disordered" evidence="2">
    <location>
        <begin position="198"/>
        <end position="319"/>
    </location>
</feature>
<feature type="compositionally biased region" description="Polar residues" evidence="2">
    <location>
        <begin position="272"/>
        <end position="283"/>
    </location>
</feature>
<dbReference type="InterPro" id="IPR011055">
    <property type="entry name" value="Dup_hybrid_motif"/>
</dbReference>
<evidence type="ECO:0000313" key="5">
    <source>
        <dbReference type="Proteomes" id="UP000435648"/>
    </source>
</evidence>
<feature type="domain" description="LysM" evidence="3">
    <location>
        <begin position="145"/>
        <end position="189"/>
    </location>
</feature>
<dbReference type="CDD" id="cd12797">
    <property type="entry name" value="M23_peptidase"/>
    <property type="match status" value="1"/>
</dbReference>
<evidence type="ECO:0000259" key="3">
    <source>
        <dbReference type="PROSITE" id="PS51782"/>
    </source>
</evidence>
<evidence type="ECO:0000256" key="1">
    <source>
        <dbReference type="ARBA" id="ARBA00038420"/>
    </source>
</evidence>
<organism evidence="4 5">
    <name type="scientific">Stappia indica</name>
    <dbReference type="NCBI Taxonomy" id="538381"/>
    <lineage>
        <taxon>Bacteria</taxon>
        <taxon>Pseudomonadati</taxon>
        <taxon>Pseudomonadota</taxon>
        <taxon>Alphaproteobacteria</taxon>
        <taxon>Hyphomicrobiales</taxon>
        <taxon>Stappiaceae</taxon>
        <taxon>Stappia</taxon>
    </lineage>
</organism>
<dbReference type="OrthoDB" id="9795421at2"/>
<sequence length="441" mass="44949">MQVLRPSSRLLTQTAIVIVLAALAGACSGGVERFEDPIFTGNTDNQRAMLGSKSQPSFDSVAAGPRQSTGASTGAVQRSTLPPPTAANRQVSTGSIGSARTSTPTTSGTYAGVPAATSAPRAVPAPAAPSGEVRTVRGWTTAGATQITARQGDTVASLSRRYGIPQHVLGEINGTDANGSFAAGQRVTIPTYSHGAPNIASAVPSQPTTRLPAAGGSPTVTGSIPAGAGLAGAPRPQAKPGAQVRVASLTTPQPGNAGLAAQPKRKPAALSSRPSQPAASTPKTPARPAVARDEPAPTAPIAVSRETSPEPAATGERRFRWPARGRIISEFGPKPGGAHNDGINLALPEGTEIKAVEDGTVIYSGNELKGFGNLVLVRHDDGWVSAYAHNSSLLVKRGDGVQRGQTIAKAGSSGSVSQPQLHFELRRGNKPVDPMKYLASL</sequence>
<dbReference type="EMBL" id="CP046908">
    <property type="protein sequence ID" value="QGZ37190.1"/>
    <property type="molecule type" value="Genomic_DNA"/>
</dbReference>
<feature type="compositionally biased region" description="Polar residues" evidence="2">
    <location>
        <begin position="45"/>
        <end position="58"/>
    </location>
</feature>
<dbReference type="Pfam" id="PF01476">
    <property type="entry name" value="LysM"/>
    <property type="match status" value="1"/>
</dbReference>
<dbReference type="Pfam" id="PF01551">
    <property type="entry name" value="Peptidase_M23"/>
    <property type="match status" value="1"/>
</dbReference>
<protein>
    <submittedName>
        <fullName evidence="4">Peptidoglycan DD-metalloendopeptidase family protein</fullName>
    </submittedName>
</protein>
<feature type="compositionally biased region" description="Low complexity" evidence="2">
    <location>
        <begin position="225"/>
        <end position="238"/>
    </location>
</feature>
<proteinExistence type="inferred from homology"/>
<feature type="region of interest" description="Disordered" evidence="2">
    <location>
        <begin position="45"/>
        <end position="132"/>
    </location>
</feature>
<feature type="compositionally biased region" description="Polar residues" evidence="2">
    <location>
        <begin position="87"/>
        <end position="109"/>
    </location>
</feature>
<dbReference type="PANTHER" id="PTHR21666">
    <property type="entry name" value="PEPTIDASE-RELATED"/>
    <property type="match status" value="1"/>
</dbReference>
<name>A0A857CDU3_9HYPH</name>
<dbReference type="KEGG" id="siw:GH266_01995"/>
<feature type="compositionally biased region" description="Low complexity" evidence="2">
    <location>
        <begin position="114"/>
        <end position="129"/>
    </location>
</feature>
<dbReference type="InterPro" id="IPR036779">
    <property type="entry name" value="LysM_dom_sf"/>
</dbReference>
<dbReference type="PROSITE" id="PS51257">
    <property type="entry name" value="PROKAR_LIPOPROTEIN"/>
    <property type="match status" value="1"/>
</dbReference>
<dbReference type="AlphaFoldDB" id="A0A857CDU3"/>
<dbReference type="Gene3D" id="3.10.350.10">
    <property type="entry name" value="LysM domain"/>
    <property type="match status" value="1"/>
</dbReference>
<dbReference type="InterPro" id="IPR050570">
    <property type="entry name" value="Cell_wall_metabolism_enzyme"/>
</dbReference>
<dbReference type="PROSITE" id="PS51782">
    <property type="entry name" value="LYSM"/>
    <property type="match status" value="1"/>
</dbReference>